<dbReference type="SUPFAM" id="SSF52540">
    <property type="entry name" value="P-loop containing nucleoside triphosphate hydrolases"/>
    <property type="match status" value="1"/>
</dbReference>
<evidence type="ECO:0000313" key="2">
    <source>
        <dbReference type="EMBL" id="SOD57016.1"/>
    </source>
</evidence>
<dbReference type="Pfam" id="PF19798">
    <property type="entry name" value="Sulfotransfer_5"/>
    <property type="match status" value="1"/>
</dbReference>
<dbReference type="OrthoDB" id="272985at2"/>
<name>A0A286DED2_9GAMM</name>
<dbReference type="Gene3D" id="3.40.50.300">
    <property type="entry name" value="P-loop containing nucleotide triphosphate hydrolases"/>
    <property type="match status" value="1"/>
</dbReference>
<gene>
    <name evidence="2" type="ORF">SAMN06296416_111123</name>
</gene>
<evidence type="ECO:0000313" key="3">
    <source>
        <dbReference type="Proteomes" id="UP000219374"/>
    </source>
</evidence>
<dbReference type="EMBL" id="OCND01000011">
    <property type="protein sequence ID" value="SOD57016.1"/>
    <property type="molecule type" value="Genomic_DNA"/>
</dbReference>
<protein>
    <recommendedName>
        <fullName evidence="4">Sulfotransferase family protein</fullName>
    </recommendedName>
</protein>
<dbReference type="GO" id="GO:0019752">
    <property type="term" value="P:carboxylic acid metabolic process"/>
    <property type="evidence" value="ECO:0007669"/>
    <property type="project" value="TreeGrafter"/>
</dbReference>
<proteinExistence type="inferred from homology"/>
<dbReference type="PANTHER" id="PTHR42743:SF11">
    <property type="entry name" value="AMINODEOXYCHORISMATE LYASE"/>
    <property type="match status" value="1"/>
</dbReference>
<dbReference type="PANTHER" id="PTHR42743">
    <property type="entry name" value="AMINO-ACID AMINOTRANSFERASE"/>
    <property type="match status" value="1"/>
</dbReference>
<dbReference type="InterPro" id="IPR050571">
    <property type="entry name" value="Class-IV_PLP-Dep_Aminotrnsfr"/>
</dbReference>
<sequence>MSQHPAPLRVAMWSGPRNISTAMMRAWENRGDCAVSDEPLYAHYLAHTGLDHPARDDVIADGETDWRRVVASLLGPAPGGAAVWYQKHMTHHLLPHIDRGWIAQLRNVLLIRDPRQVVASYVKSRATVTADDIGLPQQVALYEELTLAGAPPPVIDAGDFLRAPAAHLRALCDWLGIPFTDRMLHWPQGPRDSDGIWAPHWYARVWQSTGFEPPVEKDITLSGAAAEVAEQCRPHYQRLHALRMQVGPGADAG</sequence>
<dbReference type="Proteomes" id="UP000219374">
    <property type="component" value="Unassembled WGS sequence"/>
</dbReference>
<dbReference type="RefSeq" id="WP_097123390.1">
    <property type="nucleotide sequence ID" value="NZ_OCND01000011.1"/>
</dbReference>
<reference evidence="2 3" key="1">
    <citation type="submission" date="2017-09" db="EMBL/GenBank/DDBJ databases">
        <authorList>
            <person name="Ehlers B."/>
            <person name="Leendertz F.H."/>
        </authorList>
    </citation>
    <scope>NUCLEOTIDE SEQUENCE [LARGE SCALE GENOMIC DNA]</scope>
    <source>
        <strain evidence="2 3">CGMCC 1.10978</strain>
    </source>
</reference>
<dbReference type="InterPro" id="IPR027417">
    <property type="entry name" value="P-loop_NTPase"/>
</dbReference>
<keyword evidence="3" id="KW-1185">Reference proteome</keyword>
<evidence type="ECO:0000256" key="1">
    <source>
        <dbReference type="ARBA" id="ARBA00009320"/>
    </source>
</evidence>
<organism evidence="2 3">
    <name type="scientific">Pseudoxanthomonas wuyuanensis</name>
    <dbReference type="NCBI Taxonomy" id="1073196"/>
    <lineage>
        <taxon>Bacteria</taxon>
        <taxon>Pseudomonadati</taxon>
        <taxon>Pseudomonadota</taxon>
        <taxon>Gammaproteobacteria</taxon>
        <taxon>Lysobacterales</taxon>
        <taxon>Lysobacteraceae</taxon>
        <taxon>Pseudoxanthomonas</taxon>
    </lineage>
</organism>
<comment type="similarity">
    <text evidence="1">Belongs to the class-IV pyridoxal-phosphate-dependent aminotransferase family.</text>
</comment>
<dbReference type="AlphaFoldDB" id="A0A286DED2"/>
<evidence type="ECO:0008006" key="4">
    <source>
        <dbReference type="Google" id="ProtNLM"/>
    </source>
</evidence>
<accession>A0A286DED2</accession>